<protein>
    <submittedName>
        <fullName evidence="2">Uncharacterized protein</fullName>
    </submittedName>
</protein>
<gene>
    <name evidence="2" type="ORF">CC80DRAFT_501548</name>
</gene>
<evidence type="ECO:0000256" key="1">
    <source>
        <dbReference type="SAM" id="MobiDB-lite"/>
    </source>
</evidence>
<feature type="compositionally biased region" description="Basic residues" evidence="1">
    <location>
        <begin position="168"/>
        <end position="180"/>
    </location>
</feature>
<evidence type="ECO:0000313" key="3">
    <source>
        <dbReference type="Proteomes" id="UP000800035"/>
    </source>
</evidence>
<keyword evidence="3" id="KW-1185">Reference proteome</keyword>
<accession>A0A6A5U5X9</accession>
<sequence length="198" mass="22371">MTDGLKKTGGNVNWTSHQKIIETGKMYEWINGNWVKHMLNLAAPPKIWIVDQIGHRELLWDTPSWTRSRTLPLFCQGQQLLDANYNVVAKGRTTCPCEVARHTGNTIVHGFTLGEDSTAVFYYVREGIWGSMPPKPKSKGLLTVEGEEEEGPENKIKPPAESMDVGPRPRKVIRHEKRQPKLSLPTKPPHGLSHHPEQ</sequence>
<evidence type="ECO:0000313" key="2">
    <source>
        <dbReference type="EMBL" id="KAF1960301.1"/>
    </source>
</evidence>
<dbReference type="EMBL" id="ML976983">
    <property type="protein sequence ID" value="KAF1960301.1"/>
    <property type="molecule type" value="Genomic_DNA"/>
</dbReference>
<feature type="region of interest" description="Disordered" evidence="1">
    <location>
        <begin position="134"/>
        <end position="198"/>
    </location>
</feature>
<reference evidence="2" key="1">
    <citation type="journal article" date="2020" name="Stud. Mycol.">
        <title>101 Dothideomycetes genomes: a test case for predicting lifestyles and emergence of pathogens.</title>
        <authorList>
            <person name="Haridas S."/>
            <person name="Albert R."/>
            <person name="Binder M."/>
            <person name="Bloem J."/>
            <person name="Labutti K."/>
            <person name="Salamov A."/>
            <person name="Andreopoulos B."/>
            <person name="Baker S."/>
            <person name="Barry K."/>
            <person name="Bills G."/>
            <person name="Bluhm B."/>
            <person name="Cannon C."/>
            <person name="Castanera R."/>
            <person name="Culley D."/>
            <person name="Daum C."/>
            <person name="Ezra D."/>
            <person name="Gonzalez J."/>
            <person name="Henrissat B."/>
            <person name="Kuo A."/>
            <person name="Liang C."/>
            <person name="Lipzen A."/>
            <person name="Lutzoni F."/>
            <person name="Magnuson J."/>
            <person name="Mondo S."/>
            <person name="Nolan M."/>
            <person name="Ohm R."/>
            <person name="Pangilinan J."/>
            <person name="Park H.-J."/>
            <person name="Ramirez L."/>
            <person name="Alfaro M."/>
            <person name="Sun H."/>
            <person name="Tritt A."/>
            <person name="Yoshinaga Y."/>
            <person name="Zwiers L.-H."/>
            <person name="Turgeon B."/>
            <person name="Goodwin S."/>
            <person name="Spatafora J."/>
            <person name="Crous P."/>
            <person name="Grigoriev I."/>
        </authorList>
    </citation>
    <scope>NUCLEOTIDE SEQUENCE</scope>
    <source>
        <strain evidence="2">CBS 675.92</strain>
    </source>
</reference>
<dbReference type="Proteomes" id="UP000800035">
    <property type="component" value="Unassembled WGS sequence"/>
</dbReference>
<proteinExistence type="predicted"/>
<name>A0A6A5U5X9_9PLEO</name>
<dbReference type="AlphaFoldDB" id="A0A6A5U5X9"/>
<organism evidence="2 3">
    <name type="scientific">Byssothecium circinans</name>
    <dbReference type="NCBI Taxonomy" id="147558"/>
    <lineage>
        <taxon>Eukaryota</taxon>
        <taxon>Fungi</taxon>
        <taxon>Dikarya</taxon>
        <taxon>Ascomycota</taxon>
        <taxon>Pezizomycotina</taxon>
        <taxon>Dothideomycetes</taxon>
        <taxon>Pleosporomycetidae</taxon>
        <taxon>Pleosporales</taxon>
        <taxon>Massarineae</taxon>
        <taxon>Massarinaceae</taxon>
        <taxon>Byssothecium</taxon>
    </lineage>
</organism>